<dbReference type="Gene3D" id="3.30.530.20">
    <property type="match status" value="1"/>
</dbReference>
<dbReference type="Proteomes" id="UP000586095">
    <property type="component" value="Unassembled WGS sequence"/>
</dbReference>
<dbReference type="SUPFAM" id="SSF55961">
    <property type="entry name" value="Bet v1-like"/>
    <property type="match status" value="1"/>
</dbReference>
<dbReference type="AlphaFoldDB" id="A0A852QYB3"/>
<sequence length="242" mass="27273">MRRGDRRPRDRGLYVEIRIAAPLERVWELTQEPDLHARWDARFSRITPTAVRENGAQEFTYELALGVHTIRGTGVSLGEKRAGAEQRTSALLFTTDDPLSPLGDGRGYWRYIPTETGIRFITGYDYEPGWGPIGRLLDPIITRPLVWWLTAWSFDRLRMWAEQGIVPERVGWWRCLFGGPRASARNCLSSPPLRRGAHNRGASPSAADATSRGREHVLDDAPRTLNELGDVDAIRRRGSGAS</sequence>
<dbReference type="Pfam" id="PF10604">
    <property type="entry name" value="Polyketide_cyc2"/>
    <property type="match status" value="1"/>
</dbReference>
<protein>
    <recommendedName>
        <fullName evidence="4">SRPBCC family protein</fullName>
    </recommendedName>
</protein>
<keyword evidence="3" id="KW-1185">Reference proteome</keyword>
<dbReference type="RefSeq" id="WP_237463460.1">
    <property type="nucleotide sequence ID" value="NZ_BAAALZ010000001.1"/>
</dbReference>
<accession>A0A852QYB3</accession>
<dbReference type="EMBL" id="JACCBD010000001">
    <property type="protein sequence ID" value="NYD27393.1"/>
    <property type="molecule type" value="Genomic_DNA"/>
</dbReference>
<name>A0A852QYB3_9MICO</name>
<proteinExistence type="predicted"/>
<evidence type="ECO:0008006" key="4">
    <source>
        <dbReference type="Google" id="ProtNLM"/>
    </source>
</evidence>
<dbReference type="InterPro" id="IPR023393">
    <property type="entry name" value="START-like_dom_sf"/>
</dbReference>
<feature type="region of interest" description="Disordered" evidence="1">
    <location>
        <begin position="193"/>
        <end position="219"/>
    </location>
</feature>
<evidence type="ECO:0000313" key="3">
    <source>
        <dbReference type="Proteomes" id="UP000586095"/>
    </source>
</evidence>
<comment type="caution">
    <text evidence="2">The sequence shown here is derived from an EMBL/GenBank/DDBJ whole genome shotgun (WGS) entry which is preliminary data.</text>
</comment>
<reference evidence="2 3" key="1">
    <citation type="submission" date="2020-07" db="EMBL/GenBank/DDBJ databases">
        <title>Sequencing the genomes of 1000 actinobacteria strains.</title>
        <authorList>
            <person name="Klenk H.-P."/>
        </authorList>
    </citation>
    <scope>NUCLEOTIDE SEQUENCE [LARGE SCALE GENOMIC DNA]</scope>
    <source>
        <strain evidence="2 3">DSM 17380</strain>
    </source>
</reference>
<organism evidence="2 3">
    <name type="scientific">Leucobacter aridicollis</name>
    <dbReference type="NCBI Taxonomy" id="283878"/>
    <lineage>
        <taxon>Bacteria</taxon>
        <taxon>Bacillati</taxon>
        <taxon>Actinomycetota</taxon>
        <taxon>Actinomycetes</taxon>
        <taxon>Micrococcales</taxon>
        <taxon>Microbacteriaceae</taxon>
        <taxon>Leucobacter</taxon>
    </lineage>
</organism>
<dbReference type="InterPro" id="IPR019587">
    <property type="entry name" value="Polyketide_cyclase/dehydratase"/>
</dbReference>
<evidence type="ECO:0000313" key="2">
    <source>
        <dbReference type="EMBL" id="NYD27393.1"/>
    </source>
</evidence>
<gene>
    <name evidence="2" type="ORF">BJ960_002196</name>
</gene>
<evidence type="ECO:0000256" key="1">
    <source>
        <dbReference type="SAM" id="MobiDB-lite"/>
    </source>
</evidence>